<keyword evidence="1" id="KW-0413">Isomerase</keyword>
<name>H8YWA7_9GAMM</name>
<dbReference type="HOGENOM" id="CLU_1098104_0_0_6"/>
<organism evidence="4 5">
    <name type="scientific">Thiorhodovibrio frisius</name>
    <dbReference type="NCBI Taxonomy" id="631362"/>
    <lineage>
        <taxon>Bacteria</taxon>
        <taxon>Pseudomonadati</taxon>
        <taxon>Pseudomonadota</taxon>
        <taxon>Gammaproteobacteria</taxon>
        <taxon>Chromatiales</taxon>
        <taxon>Chromatiaceae</taxon>
        <taxon>Thiorhodovibrio</taxon>
    </lineage>
</organism>
<dbReference type="Pfam" id="PF02350">
    <property type="entry name" value="Epimerase_2"/>
    <property type="match status" value="1"/>
</dbReference>
<dbReference type="AlphaFoldDB" id="H8YWA7"/>
<evidence type="ECO:0000313" key="4">
    <source>
        <dbReference type="EMBL" id="EIC23710.1"/>
    </source>
</evidence>
<reference evidence="5" key="1">
    <citation type="submission" date="2011-06" db="EMBL/GenBank/DDBJ databases">
        <authorList>
            <consortium name="US DOE Joint Genome Institute (JGI-PGF)"/>
            <person name="Lucas S."/>
            <person name="Han J."/>
            <person name="Lapidus A."/>
            <person name="Cheng J.-F."/>
            <person name="Goodwin L."/>
            <person name="Pitluck S."/>
            <person name="Peters L."/>
            <person name="Land M.L."/>
            <person name="Hauser L."/>
            <person name="Vogl K."/>
            <person name="Liu Z."/>
            <person name="Overmann J."/>
            <person name="Frigaard N.-U."/>
            <person name="Bryant D.A."/>
            <person name="Woyke T.J."/>
        </authorList>
    </citation>
    <scope>NUCLEOTIDE SEQUENCE [LARGE SCALE GENOMIC DNA]</scope>
    <source>
        <strain evidence="5">970</strain>
    </source>
</reference>
<dbReference type="GO" id="GO:0016853">
    <property type="term" value="F:isomerase activity"/>
    <property type="evidence" value="ECO:0007669"/>
    <property type="project" value="UniProtKB-KW"/>
</dbReference>
<dbReference type="eggNOG" id="COG0381">
    <property type="taxonomic scope" value="Bacteria"/>
</dbReference>
<keyword evidence="5" id="KW-1185">Reference proteome</keyword>
<dbReference type="SUPFAM" id="SSF53756">
    <property type="entry name" value="UDP-Glycosyltransferase/glycogen phosphorylase"/>
    <property type="match status" value="1"/>
</dbReference>
<evidence type="ECO:0000256" key="2">
    <source>
        <dbReference type="SAM" id="MobiDB-lite"/>
    </source>
</evidence>
<evidence type="ECO:0000256" key="1">
    <source>
        <dbReference type="RuleBase" id="RU003513"/>
    </source>
</evidence>
<dbReference type="Gene3D" id="3.40.50.2000">
    <property type="entry name" value="Glycogen Phosphorylase B"/>
    <property type="match status" value="1"/>
</dbReference>
<evidence type="ECO:0000313" key="5">
    <source>
        <dbReference type="Proteomes" id="UP000002964"/>
    </source>
</evidence>
<protein>
    <submittedName>
        <fullName evidence="4">UDP-N-acetylglucosamine 2-epimerase</fullName>
    </submittedName>
</protein>
<gene>
    <name evidence="4" type="ORF">Thi970DRAFT_00209</name>
</gene>
<feature type="compositionally biased region" description="Low complexity" evidence="2">
    <location>
        <begin position="48"/>
        <end position="70"/>
    </location>
</feature>
<evidence type="ECO:0000259" key="3">
    <source>
        <dbReference type="Pfam" id="PF02350"/>
    </source>
</evidence>
<sequence length="253" mass="27026">MLVHARQTGIPPSPKPFDLDSIPFPNIPRWSKLQPNAQHKHNRASPRSTQATTPSQTGQPQGTTRQSTRPTAPPPLLMPALHEPSPQPAHGPQHQSPLQRGNAALRAGHPAATMPSACWTKPSTAAAPSPRNWPPTWCARATARRDHGVATTPPSAIPRSQAPLRPRFFTVASKSAAKPTGWALIPPAPSTIAWRGTGCTSGTVRLVGTDEDKIVAEANRLLDDPDAYQSMARALNPYGDGLAATRIRDALQA</sequence>
<feature type="region of interest" description="Disordered" evidence="2">
    <location>
        <begin position="1"/>
        <end position="137"/>
    </location>
</feature>
<reference evidence="4 5" key="2">
    <citation type="submission" date="2011-11" db="EMBL/GenBank/DDBJ databases">
        <authorList>
            <consortium name="US DOE Joint Genome Institute"/>
            <person name="Lucas S."/>
            <person name="Han J."/>
            <person name="Lapidus A."/>
            <person name="Cheng J.-F."/>
            <person name="Goodwin L."/>
            <person name="Pitluck S."/>
            <person name="Peters L."/>
            <person name="Ovchinnikova G."/>
            <person name="Zhang X."/>
            <person name="Detter J.C."/>
            <person name="Han C."/>
            <person name="Tapia R."/>
            <person name="Land M."/>
            <person name="Hauser L."/>
            <person name="Kyrpides N."/>
            <person name="Ivanova N."/>
            <person name="Pagani I."/>
            <person name="Vogl K."/>
            <person name="Liu Z."/>
            <person name="Overmann J."/>
            <person name="Frigaard N.-U."/>
            <person name="Bryant D."/>
            <person name="Woyke T."/>
        </authorList>
    </citation>
    <scope>NUCLEOTIDE SEQUENCE [LARGE SCALE GENOMIC DNA]</scope>
    <source>
        <strain evidence="4 5">970</strain>
    </source>
</reference>
<dbReference type="InterPro" id="IPR003331">
    <property type="entry name" value="UDP_GlcNAc_Epimerase_2_dom"/>
</dbReference>
<proteinExistence type="inferred from homology"/>
<dbReference type="STRING" id="631362.Thi970DRAFT_00209"/>
<comment type="similarity">
    <text evidence="1">Belongs to the UDP-N-acetylglucosamine 2-epimerase family.</text>
</comment>
<accession>H8YWA7</accession>
<dbReference type="Proteomes" id="UP000002964">
    <property type="component" value="Unassembled WGS sequence"/>
</dbReference>
<dbReference type="EMBL" id="JH603164">
    <property type="protein sequence ID" value="EIC23710.1"/>
    <property type="molecule type" value="Genomic_DNA"/>
</dbReference>
<feature type="domain" description="UDP-N-acetylglucosamine 2-epimerase" evidence="3">
    <location>
        <begin position="195"/>
        <end position="251"/>
    </location>
</feature>